<feature type="region of interest" description="Disordered" evidence="1">
    <location>
        <begin position="61"/>
        <end position="112"/>
    </location>
</feature>
<comment type="caution">
    <text evidence="2">The sequence shown here is derived from an EMBL/GenBank/DDBJ whole genome shotgun (WGS) entry which is preliminary data.</text>
</comment>
<gene>
    <name evidence="2" type="ORF">NUM_67680</name>
</gene>
<reference evidence="3" key="1">
    <citation type="journal article" date="2021" name="Int. J. Syst. Evol. Microbiol.">
        <title>Actinocatenispora comari sp. nov., an endophytic actinomycete isolated from aerial parts of Comarum salesowianum.</title>
        <authorList>
            <person name="Oyunbileg N."/>
            <person name="Iizaka Y."/>
            <person name="Hamada M."/>
            <person name="Davaapurev B.O."/>
            <person name="Fukumoto A."/>
            <person name="Tsetseg B."/>
            <person name="Kato F."/>
            <person name="Tamura T."/>
            <person name="Batkhuu J."/>
            <person name="Anzai Y."/>
        </authorList>
    </citation>
    <scope>NUCLEOTIDE SEQUENCE [LARGE SCALE GENOMIC DNA]</scope>
    <source>
        <strain evidence="3">NUM-2625</strain>
    </source>
</reference>
<evidence type="ECO:0000313" key="2">
    <source>
        <dbReference type="EMBL" id="GIL31514.1"/>
    </source>
</evidence>
<accession>A0A8J4AHU5</accession>
<evidence type="ECO:0000256" key="1">
    <source>
        <dbReference type="SAM" id="MobiDB-lite"/>
    </source>
</evidence>
<proteinExistence type="predicted"/>
<keyword evidence="3" id="KW-1185">Reference proteome</keyword>
<protein>
    <submittedName>
        <fullName evidence="2">Uncharacterized protein</fullName>
    </submittedName>
</protein>
<sequence>MVTEGRHIAAIGRTSARLGEFGTDGWRGRQEAGVPRGAEVGLRTRREPDVAILHAERYDDDRTAQLGISPHPGRFATEPGPPERWSPRPARPDGARRFAWTVRTGPPDGAGR</sequence>
<dbReference type="EMBL" id="BOPO01000147">
    <property type="protein sequence ID" value="GIL31514.1"/>
    <property type="molecule type" value="Genomic_DNA"/>
</dbReference>
<dbReference type="Proteomes" id="UP000614996">
    <property type="component" value="Unassembled WGS sequence"/>
</dbReference>
<name>A0A8J4AHU5_9ACTN</name>
<organism evidence="2 3">
    <name type="scientific">Actinocatenispora comari</name>
    <dbReference type="NCBI Taxonomy" id="2807577"/>
    <lineage>
        <taxon>Bacteria</taxon>
        <taxon>Bacillati</taxon>
        <taxon>Actinomycetota</taxon>
        <taxon>Actinomycetes</taxon>
        <taxon>Micromonosporales</taxon>
        <taxon>Micromonosporaceae</taxon>
        <taxon>Actinocatenispora</taxon>
    </lineage>
</organism>
<dbReference type="AlphaFoldDB" id="A0A8J4AHU5"/>
<evidence type="ECO:0000313" key="3">
    <source>
        <dbReference type="Proteomes" id="UP000614996"/>
    </source>
</evidence>